<accession>A0ACB7VJ36</accession>
<keyword evidence="2" id="KW-1185">Reference proteome</keyword>
<protein>
    <submittedName>
        <fullName evidence="1">Uncharacterized protein</fullName>
    </submittedName>
</protein>
<comment type="caution">
    <text evidence="1">The sequence shown here is derived from an EMBL/GenBank/DDBJ whole genome shotgun (WGS) entry which is preliminary data.</text>
</comment>
<evidence type="ECO:0000313" key="2">
    <source>
        <dbReference type="Proteomes" id="UP000827976"/>
    </source>
</evidence>
<dbReference type="EMBL" id="CM037018">
    <property type="protein sequence ID" value="KAH7674196.1"/>
    <property type="molecule type" value="Genomic_DNA"/>
</dbReference>
<gene>
    <name evidence="1" type="ORF">IHE45_08G056700</name>
</gene>
<name>A0ACB7VJ36_DIOAL</name>
<organism evidence="1 2">
    <name type="scientific">Dioscorea alata</name>
    <name type="common">Purple yam</name>
    <dbReference type="NCBI Taxonomy" id="55571"/>
    <lineage>
        <taxon>Eukaryota</taxon>
        <taxon>Viridiplantae</taxon>
        <taxon>Streptophyta</taxon>
        <taxon>Embryophyta</taxon>
        <taxon>Tracheophyta</taxon>
        <taxon>Spermatophyta</taxon>
        <taxon>Magnoliopsida</taxon>
        <taxon>Liliopsida</taxon>
        <taxon>Dioscoreales</taxon>
        <taxon>Dioscoreaceae</taxon>
        <taxon>Dioscorea</taxon>
    </lineage>
</organism>
<reference evidence="2" key="1">
    <citation type="journal article" date="2022" name="Nat. Commun.">
        <title>Chromosome evolution and the genetic basis of agronomically important traits in greater yam.</title>
        <authorList>
            <person name="Bredeson J.V."/>
            <person name="Lyons J.B."/>
            <person name="Oniyinde I.O."/>
            <person name="Okereke N.R."/>
            <person name="Kolade O."/>
            <person name="Nnabue I."/>
            <person name="Nwadili C.O."/>
            <person name="Hribova E."/>
            <person name="Parker M."/>
            <person name="Nwogha J."/>
            <person name="Shu S."/>
            <person name="Carlson J."/>
            <person name="Kariba R."/>
            <person name="Muthemba S."/>
            <person name="Knop K."/>
            <person name="Barton G.J."/>
            <person name="Sherwood A.V."/>
            <person name="Lopez-Montes A."/>
            <person name="Asiedu R."/>
            <person name="Jamnadass R."/>
            <person name="Muchugi A."/>
            <person name="Goodstein D."/>
            <person name="Egesi C.N."/>
            <person name="Featherston J."/>
            <person name="Asfaw A."/>
            <person name="Simpson G.G."/>
            <person name="Dolezel J."/>
            <person name="Hendre P.S."/>
            <person name="Van Deynze A."/>
            <person name="Kumar P.L."/>
            <person name="Obidiegwu J.E."/>
            <person name="Bhattacharjee R."/>
            <person name="Rokhsar D.S."/>
        </authorList>
    </citation>
    <scope>NUCLEOTIDE SEQUENCE [LARGE SCALE GENOMIC DNA]</scope>
    <source>
        <strain evidence="2">cv. TDa95/00328</strain>
    </source>
</reference>
<dbReference type="Proteomes" id="UP000827976">
    <property type="component" value="Chromosome 8"/>
</dbReference>
<proteinExistence type="predicted"/>
<evidence type="ECO:0000313" key="1">
    <source>
        <dbReference type="EMBL" id="KAH7674196.1"/>
    </source>
</evidence>
<sequence length="98" mass="10811">MSDPEMCIPCKVCMNYPTFREGPICEVCGFPTSGEFRRTHDVSKIPNSGINMPCVDDAKSRSPPSNSLLAKRKIDSQDMNGAPSKKLNAQDTQVKHPK</sequence>